<dbReference type="Proteomes" id="UP001526430">
    <property type="component" value="Unassembled WGS sequence"/>
</dbReference>
<protein>
    <submittedName>
        <fullName evidence="1">Uncharacterized protein</fullName>
    </submittedName>
</protein>
<dbReference type="RefSeq" id="WP_301589639.1">
    <property type="nucleotide sequence ID" value="NZ_JAPFQI010000004.1"/>
</dbReference>
<dbReference type="EMBL" id="JAPFQI010000004">
    <property type="protein sequence ID" value="MCW8085703.1"/>
    <property type="molecule type" value="Genomic_DNA"/>
</dbReference>
<organism evidence="1 2">
    <name type="scientific">Sabulicella glaciei</name>
    <dbReference type="NCBI Taxonomy" id="2984948"/>
    <lineage>
        <taxon>Bacteria</taxon>
        <taxon>Pseudomonadati</taxon>
        <taxon>Pseudomonadota</taxon>
        <taxon>Alphaproteobacteria</taxon>
        <taxon>Acetobacterales</taxon>
        <taxon>Acetobacteraceae</taxon>
        <taxon>Sabulicella</taxon>
    </lineage>
</organism>
<reference evidence="1 2" key="1">
    <citation type="submission" date="2022-10" db="EMBL/GenBank/DDBJ databases">
        <title>Roseococcus glaciei nov., sp. nov., isolated from glacier.</title>
        <authorList>
            <person name="Liu Q."/>
            <person name="Xin Y.-H."/>
        </authorList>
    </citation>
    <scope>NUCLEOTIDE SEQUENCE [LARGE SCALE GENOMIC DNA]</scope>
    <source>
        <strain evidence="1 2">MDT2-1-1</strain>
    </source>
</reference>
<accession>A0ABT3NUW5</accession>
<comment type="caution">
    <text evidence="1">The sequence shown here is derived from an EMBL/GenBank/DDBJ whole genome shotgun (WGS) entry which is preliminary data.</text>
</comment>
<evidence type="ECO:0000313" key="2">
    <source>
        <dbReference type="Proteomes" id="UP001526430"/>
    </source>
</evidence>
<keyword evidence="2" id="KW-1185">Reference proteome</keyword>
<sequence>MSSPQLNQAVSDLHRAFFTGIVLGIVARRGPSAAADLVFAVFRRQQRERFLPGLAKLGLTGLPDAVACAQYHYLSNRIGGVSVEYMHESDRKAWIRYAPPRWLWWGTALCGIPGEVSRAMLRGWHAQNGVSLGNPRLGFVCTKQTADGQDGLEGYYLEHDHDLAPEERLRFSRGEEAPDFDPAQAPWVPASEWPEERLRKAHRGYAMEYVRTAIQSALEVLGPDEARHLLGTAGRQVGMQHFHMVAEAMGGAEPGALGFARWMQAVAEATGEAGPWIEERDGQVRLGQSGWALMRGAAHLHPAGFDCWTALWEGALAAHNRRLEIAPEQRPLGAEGPVSWAVCKRR</sequence>
<name>A0ABT3NUW5_9PROT</name>
<evidence type="ECO:0000313" key="1">
    <source>
        <dbReference type="EMBL" id="MCW8085703.1"/>
    </source>
</evidence>
<gene>
    <name evidence="1" type="ORF">OF850_08705</name>
</gene>
<proteinExistence type="predicted"/>